<evidence type="ECO:0000256" key="4">
    <source>
        <dbReference type="ARBA" id="ARBA00022884"/>
    </source>
</evidence>
<keyword evidence="2 7" id="KW-0863">Zinc-finger</keyword>
<feature type="region of interest" description="Disordered" evidence="9">
    <location>
        <begin position="275"/>
        <end position="300"/>
    </location>
</feature>
<dbReference type="PROSITE" id="PS50102">
    <property type="entry name" value="RRM"/>
    <property type="match status" value="1"/>
</dbReference>
<sequence length="982" mass="110067">MILDDSSSKALKEYLIQQLEPISDAEPAVLAEYVLALLKHDVSSQDLRQLCISQLDDFLKEETEPFVRKLFNELSNKEYLGERISSPSTNHYEPTTSNIQASSSYFTPAEKKSSKTLTQQEDHNTDVGSLTTKIGDARKRADSEASEEDDDRNFKHRERDGENRDDHRRHVERQSSLNSRDEEKETTKNKRIRSESVPTGPAAEYNNSNLQDDRSSKRRRDESEEDFRNNRPSNRNFMPITPNPSVSNIGGPGRWGNDWNTNGINGLGDRFDDRKMRGGRINDRGGARGRPLAVNRGGFPDIRSSRQSRCRDYDEKGYCMRGDLCPFDHGVDRIVVDDVPLNRPFEIIPPITGTPLAANVGMMGAGRPPFFMGTGGVHNQFDIEPPFQTQQSSRSMTPNADAYDPERAALSRPEDLISPITAENKDIEIQSNSDIPKTNSSLTLSPTTPSIPHYIEHTNPHPTRNTLFRGRPRGRGARGGINRAGSGSGQANKNSTLVVENIPAENCTIDKVNEFFKKFGTITNINVDPSFQKAIIQFSTSQEASKAYNSPEPIFDNRFVKVYWHKTDKEEHPATNPLLTKQAVAPAMKQEVTSQSSPTEVQALSISEKQKEMDEKAKKQKENLKAMLEIQKKREELIQRQIEEQNKLIELAKKKTGDAKGREELFGSLSKISEDIKKDTSNTVLKPIITGSTPLLSSGTLSKSIMEEKERERLDRELDLLSKLNESGGAPDSALGKLTLADTSPTKSELAKVEGESTTTTSSTNSLTDSTFYKSRGRGGIFGYRGRARGLWPRVRGGGVTRSYKLDNRSTKLIVKEIPSGSQDTLRSYFEVKKENKINKKLKKKKDKFNELRYLCATSLYQQFGEVESLNFIEEARSAIVQYKNRHEAEQALIKGRNIPDVGNVSINWHIETNTNSNTNATVSTIPESKSTAVERNADTNGEVVGTRIGNEISSSETTVVKSEALFDEDDDDEERERSWKR</sequence>
<reference evidence="12" key="1">
    <citation type="submission" date="2021-06" db="EMBL/GenBank/DDBJ databases">
        <authorList>
            <person name="Kallberg Y."/>
            <person name="Tangrot J."/>
            <person name="Rosling A."/>
        </authorList>
    </citation>
    <scope>NUCLEOTIDE SEQUENCE</scope>
    <source>
        <strain evidence="12">FL130A</strain>
    </source>
</reference>
<dbReference type="InterPro" id="IPR000504">
    <property type="entry name" value="RRM_dom"/>
</dbReference>
<name>A0A9N8ZVG6_9GLOM</name>
<feature type="compositionally biased region" description="Acidic residues" evidence="9">
    <location>
        <begin position="966"/>
        <end position="975"/>
    </location>
</feature>
<dbReference type="InterPro" id="IPR045137">
    <property type="entry name" value="RBM26/27"/>
</dbReference>
<organism evidence="12 13">
    <name type="scientific">Ambispora leptoticha</name>
    <dbReference type="NCBI Taxonomy" id="144679"/>
    <lineage>
        <taxon>Eukaryota</taxon>
        <taxon>Fungi</taxon>
        <taxon>Fungi incertae sedis</taxon>
        <taxon>Mucoromycota</taxon>
        <taxon>Glomeromycotina</taxon>
        <taxon>Glomeromycetes</taxon>
        <taxon>Archaeosporales</taxon>
        <taxon>Ambisporaceae</taxon>
        <taxon>Ambispora</taxon>
    </lineage>
</organism>
<feature type="domain" description="RRM" evidence="10">
    <location>
        <begin position="495"/>
        <end position="567"/>
    </location>
</feature>
<evidence type="ECO:0000313" key="13">
    <source>
        <dbReference type="Proteomes" id="UP000789508"/>
    </source>
</evidence>
<evidence type="ECO:0000259" key="10">
    <source>
        <dbReference type="PROSITE" id="PS50102"/>
    </source>
</evidence>
<dbReference type="InterPro" id="IPR000571">
    <property type="entry name" value="Znf_CCCH"/>
</dbReference>
<keyword evidence="8" id="KW-0175">Coiled coil</keyword>
<feature type="compositionally biased region" description="Basic and acidic residues" evidence="9">
    <location>
        <begin position="211"/>
        <end position="229"/>
    </location>
</feature>
<keyword evidence="4 6" id="KW-0694">RNA-binding</keyword>
<dbReference type="EMBL" id="CAJVPS010000769">
    <property type="protein sequence ID" value="CAG8507982.1"/>
    <property type="molecule type" value="Genomic_DNA"/>
</dbReference>
<dbReference type="AlphaFoldDB" id="A0A9N8ZVG6"/>
<protein>
    <submittedName>
        <fullName evidence="12">10464_t:CDS:1</fullName>
    </submittedName>
</protein>
<dbReference type="PROSITE" id="PS50103">
    <property type="entry name" value="ZF_C3H1"/>
    <property type="match status" value="1"/>
</dbReference>
<feature type="domain" description="C3H1-type" evidence="11">
    <location>
        <begin position="304"/>
        <end position="332"/>
    </location>
</feature>
<feature type="coiled-coil region" evidence="8">
    <location>
        <begin position="614"/>
        <end position="655"/>
    </location>
</feature>
<evidence type="ECO:0000256" key="9">
    <source>
        <dbReference type="SAM" id="MobiDB-lite"/>
    </source>
</evidence>
<dbReference type="Pfam" id="PF00642">
    <property type="entry name" value="zf-CCCH"/>
    <property type="match status" value="1"/>
</dbReference>
<feature type="compositionally biased region" description="Polar residues" evidence="9">
    <location>
        <begin position="85"/>
        <end position="106"/>
    </location>
</feature>
<dbReference type="SUPFAM" id="SSF90229">
    <property type="entry name" value="CCCH zinc finger"/>
    <property type="match status" value="1"/>
</dbReference>
<feature type="region of interest" description="Disordered" evidence="9">
    <location>
        <begin position="732"/>
        <end position="767"/>
    </location>
</feature>
<dbReference type="Pfam" id="PF01480">
    <property type="entry name" value="PWI"/>
    <property type="match status" value="1"/>
</dbReference>
<dbReference type="Gene3D" id="1.20.1390.10">
    <property type="entry name" value="PWI domain"/>
    <property type="match status" value="1"/>
</dbReference>
<dbReference type="PANTHER" id="PTHR14398:SF0">
    <property type="entry name" value="ZINC FINGER PROTEIN SWM"/>
    <property type="match status" value="1"/>
</dbReference>
<comment type="function">
    <text evidence="5">May be involved in the turnover of nuclear polyadenylated (pA+) RNA.</text>
</comment>
<gene>
    <name evidence="12" type="ORF">ALEPTO_LOCUS3825</name>
</gene>
<evidence type="ECO:0000313" key="12">
    <source>
        <dbReference type="EMBL" id="CAG8507982.1"/>
    </source>
</evidence>
<feature type="region of interest" description="Disordered" evidence="9">
    <location>
        <begin position="955"/>
        <end position="982"/>
    </location>
</feature>
<proteinExistence type="predicted"/>
<feature type="compositionally biased region" description="Basic and acidic residues" evidence="9">
    <location>
        <begin position="157"/>
        <end position="194"/>
    </location>
</feature>
<keyword evidence="13" id="KW-1185">Reference proteome</keyword>
<keyword evidence="1 7" id="KW-0479">Metal-binding</keyword>
<dbReference type="Gene3D" id="3.30.70.330">
    <property type="match status" value="1"/>
</dbReference>
<dbReference type="InterPro" id="IPR012677">
    <property type="entry name" value="Nucleotide-bd_a/b_plait_sf"/>
</dbReference>
<evidence type="ECO:0000256" key="2">
    <source>
        <dbReference type="ARBA" id="ARBA00022771"/>
    </source>
</evidence>
<feature type="compositionally biased region" description="Low complexity" evidence="9">
    <location>
        <begin position="757"/>
        <end position="767"/>
    </location>
</feature>
<evidence type="ECO:0000259" key="11">
    <source>
        <dbReference type="PROSITE" id="PS50103"/>
    </source>
</evidence>
<dbReference type="PANTHER" id="PTHR14398">
    <property type="entry name" value="RNA RECOGNITION RRM/RNP DOMAIN"/>
    <property type="match status" value="1"/>
</dbReference>
<evidence type="ECO:0000256" key="8">
    <source>
        <dbReference type="SAM" id="Coils"/>
    </source>
</evidence>
<accession>A0A9N8ZVG6</accession>
<dbReference type="GO" id="GO:0003723">
    <property type="term" value="F:RNA binding"/>
    <property type="evidence" value="ECO:0007669"/>
    <property type="project" value="UniProtKB-UniRule"/>
</dbReference>
<evidence type="ECO:0000256" key="3">
    <source>
        <dbReference type="ARBA" id="ARBA00022833"/>
    </source>
</evidence>
<dbReference type="GO" id="GO:0005634">
    <property type="term" value="C:nucleus"/>
    <property type="evidence" value="ECO:0007669"/>
    <property type="project" value="TreeGrafter"/>
</dbReference>
<evidence type="ECO:0000256" key="7">
    <source>
        <dbReference type="PROSITE-ProRule" id="PRU00723"/>
    </source>
</evidence>
<dbReference type="SMART" id="SM00356">
    <property type="entry name" value="ZnF_C3H1"/>
    <property type="match status" value="1"/>
</dbReference>
<feature type="region of interest" description="Disordered" evidence="9">
    <location>
        <begin position="454"/>
        <end position="492"/>
    </location>
</feature>
<feature type="zinc finger region" description="C3H1-type" evidence="7">
    <location>
        <begin position="304"/>
        <end position="332"/>
    </location>
</feature>
<dbReference type="Pfam" id="PF00076">
    <property type="entry name" value="RRM_1"/>
    <property type="match status" value="1"/>
</dbReference>
<evidence type="ECO:0000256" key="5">
    <source>
        <dbReference type="ARBA" id="ARBA00043866"/>
    </source>
</evidence>
<dbReference type="InterPro" id="IPR035979">
    <property type="entry name" value="RBD_domain_sf"/>
</dbReference>
<evidence type="ECO:0000256" key="1">
    <source>
        <dbReference type="ARBA" id="ARBA00022723"/>
    </source>
</evidence>
<dbReference type="SMART" id="SM00360">
    <property type="entry name" value="RRM"/>
    <property type="match status" value="2"/>
</dbReference>
<dbReference type="Proteomes" id="UP000789508">
    <property type="component" value="Unassembled WGS sequence"/>
</dbReference>
<dbReference type="OrthoDB" id="443401at2759"/>
<dbReference type="CDD" id="cd12257">
    <property type="entry name" value="RRM1_RBM26_like"/>
    <property type="match status" value="1"/>
</dbReference>
<dbReference type="InterPro" id="IPR036855">
    <property type="entry name" value="Znf_CCCH_sf"/>
</dbReference>
<dbReference type="GO" id="GO:0008270">
    <property type="term" value="F:zinc ion binding"/>
    <property type="evidence" value="ECO:0007669"/>
    <property type="project" value="UniProtKB-KW"/>
</dbReference>
<evidence type="ECO:0000256" key="6">
    <source>
        <dbReference type="PROSITE-ProRule" id="PRU00176"/>
    </source>
</evidence>
<dbReference type="SUPFAM" id="SSF54928">
    <property type="entry name" value="RNA-binding domain, RBD"/>
    <property type="match status" value="1"/>
</dbReference>
<keyword evidence="3 7" id="KW-0862">Zinc</keyword>
<feature type="region of interest" description="Disordered" evidence="9">
    <location>
        <begin position="84"/>
        <end position="254"/>
    </location>
</feature>
<feature type="compositionally biased region" description="Basic and acidic residues" evidence="9">
    <location>
        <begin position="275"/>
        <end position="286"/>
    </location>
</feature>
<dbReference type="InterPro" id="IPR002483">
    <property type="entry name" value="PWI_dom"/>
</dbReference>
<feature type="coiled-coil region" evidence="8">
    <location>
        <begin position="832"/>
        <end position="893"/>
    </location>
</feature>
<comment type="caution">
    <text evidence="12">The sequence shown here is derived from an EMBL/GenBank/DDBJ whole genome shotgun (WGS) entry which is preliminary data.</text>
</comment>